<dbReference type="Proteomes" id="UP000054564">
    <property type="component" value="Unassembled WGS sequence"/>
</dbReference>
<protein>
    <recommendedName>
        <fullName evidence="4">Secreted protein</fullName>
    </recommendedName>
</protein>
<dbReference type="EMBL" id="AJIL01000188">
    <property type="protein sequence ID" value="KNE91780.1"/>
    <property type="molecule type" value="Genomic_DNA"/>
</dbReference>
<reference evidence="2" key="1">
    <citation type="submission" date="2014-03" db="EMBL/GenBank/DDBJ databases">
        <title>Cloning and expression analysis of gamma-glutamylcysteines synthetase in perennial ryegrass.</title>
        <authorList>
            <person name="Wei S."/>
            <person name="Sun Z."/>
        </authorList>
    </citation>
    <scope>NUCLEOTIDE SEQUENCE</scope>
    <source>
        <strain evidence="2">Race PST-78</strain>
    </source>
</reference>
<dbReference type="AlphaFoldDB" id="A0A0L0UXM3"/>
<feature type="chain" id="PRO_5007415901" description="Secreted protein" evidence="1">
    <location>
        <begin position="25"/>
        <end position="108"/>
    </location>
</feature>
<evidence type="ECO:0008006" key="4">
    <source>
        <dbReference type="Google" id="ProtNLM"/>
    </source>
</evidence>
<comment type="caution">
    <text evidence="2">The sequence shown here is derived from an EMBL/GenBank/DDBJ whole genome shotgun (WGS) entry which is preliminary data.</text>
</comment>
<sequence>MRFHLFHPIAIIVVFNAMVGRYCASLNGTVINYAKCSNNKIVPADEVVKCTLGDLTCSLIHGIGKPGILKCTDSSVEPQLIGNTECATRVVPECEFAMQKEGQLSKVL</sequence>
<reference evidence="3" key="2">
    <citation type="submission" date="2014-03" db="EMBL/GenBank/DDBJ databases">
        <title>The Genome Sequence of Puccinia striiformis f. sp. tritici PST-78.</title>
        <authorList>
            <consortium name="The Broad Institute Genome Sequencing Platform"/>
            <person name="Cuomo C."/>
            <person name="Hulbert S."/>
            <person name="Chen X."/>
            <person name="Walker B."/>
            <person name="Young S.K."/>
            <person name="Zeng Q."/>
            <person name="Gargeya S."/>
            <person name="Fitzgerald M."/>
            <person name="Haas B."/>
            <person name="Abouelleil A."/>
            <person name="Alvarado L."/>
            <person name="Arachchi H.M."/>
            <person name="Berlin A.M."/>
            <person name="Chapman S.B."/>
            <person name="Goldberg J."/>
            <person name="Griggs A."/>
            <person name="Gujja S."/>
            <person name="Hansen M."/>
            <person name="Howarth C."/>
            <person name="Imamovic A."/>
            <person name="Larimer J."/>
            <person name="McCowan C."/>
            <person name="Montmayeur A."/>
            <person name="Murphy C."/>
            <person name="Neiman D."/>
            <person name="Pearson M."/>
            <person name="Priest M."/>
            <person name="Roberts A."/>
            <person name="Saif S."/>
            <person name="Shea T."/>
            <person name="Sisk P."/>
            <person name="Sykes S."/>
            <person name="Wortman J."/>
            <person name="Nusbaum C."/>
            <person name="Birren B."/>
        </authorList>
    </citation>
    <scope>NUCLEOTIDE SEQUENCE [LARGE SCALE GENOMIC DNA]</scope>
    <source>
        <strain evidence="3">race PST-78</strain>
    </source>
</reference>
<keyword evidence="3" id="KW-1185">Reference proteome</keyword>
<gene>
    <name evidence="2" type="ORF">PSTG_14798</name>
</gene>
<name>A0A0L0UXM3_9BASI</name>
<dbReference type="OrthoDB" id="2496749at2759"/>
<accession>A0A0L0UXM3</accession>
<dbReference type="EMBL" id="AJIL01000188">
    <property type="protein sequence ID" value="KNE91781.1"/>
    <property type="molecule type" value="Genomic_DNA"/>
</dbReference>
<keyword evidence="1" id="KW-0732">Signal</keyword>
<proteinExistence type="predicted"/>
<feature type="signal peptide" evidence="1">
    <location>
        <begin position="1"/>
        <end position="24"/>
    </location>
</feature>
<evidence type="ECO:0000313" key="2">
    <source>
        <dbReference type="EMBL" id="KNE91780.1"/>
    </source>
</evidence>
<organism evidence="2 3">
    <name type="scientific">Puccinia striiformis f. sp. tritici PST-78</name>
    <dbReference type="NCBI Taxonomy" id="1165861"/>
    <lineage>
        <taxon>Eukaryota</taxon>
        <taxon>Fungi</taxon>
        <taxon>Dikarya</taxon>
        <taxon>Basidiomycota</taxon>
        <taxon>Pucciniomycotina</taxon>
        <taxon>Pucciniomycetes</taxon>
        <taxon>Pucciniales</taxon>
        <taxon>Pucciniaceae</taxon>
        <taxon>Puccinia</taxon>
    </lineage>
</organism>
<evidence type="ECO:0000256" key="1">
    <source>
        <dbReference type="SAM" id="SignalP"/>
    </source>
</evidence>
<evidence type="ECO:0000313" key="3">
    <source>
        <dbReference type="Proteomes" id="UP000054564"/>
    </source>
</evidence>